<dbReference type="PANTHER" id="PTHR44196:SF1">
    <property type="entry name" value="DEHYDROGENASE_REDUCTASE SDR FAMILY MEMBER 7B"/>
    <property type="match status" value="1"/>
</dbReference>
<keyword evidence="7" id="KW-1185">Reference proteome</keyword>
<evidence type="ECO:0000313" key="6">
    <source>
        <dbReference type="EMBL" id="TDD52060.1"/>
    </source>
</evidence>
<dbReference type="RefSeq" id="WP_132610802.1">
    <property type="nucleotide sequence ID" value="NZ_SMKQ01000018.1"/>
</dbReference>
<evidence type="ECO:0000256" key="4">
    <source>
        <dbReference type="SAM" id="MobiDB-lite"/>
    </source>
</evidence>
<sequence>MRLNDKVVVITGASSGIGRATALAFAAKGAAVVLGARGHEALEETVRECVRRGGRAVAVPTDVSDAHAVQRLAGQAAARFSGVDVWVNCAAVTLFGPFDQVPLEDFRRVLDVNIMGYVHGARAALPHLRHRGGGILVNVSSIAGAVAQPYAHAYTMSKHAIQALGSSLRQELRLQGADGVGGVKVCTVMPAVIDTPLFQHAANRTGRQVRAMPPVYSAERVARAVVGLVRRPRREVVVGPMGRFLVAQARLAPGLTEKMMAGQVERSHLAHEEPAEATHGNLYEPAPGPGSVRGGWHGRRKTAVRRALAAAAVVGTVTAARRVLR</sequence>
<dbReference type="SMART" id="SM00822">
    <property type="entry name" value="PKS_KR"/>
    <property type="match status" value="1"/>
</dbReference>
<dbReference type="GO" id="GO:0016020">
    <property type="term" value="C:membrane"/>
    <property type="evidence" value="ECO:0007669"/>
    <property type="project" value="TreeGrafter"/>
</dbReference>
<feature type="domain" description="Ketoreductase" evidence="5">
    <location>
        <begin position="6"/>
        <end position="180"/>
    </location>
</feature>
<dbReference type="SUPFAM" id="SSF51735">
    <property type="entry name" value="NAD(P)-binding Rossmann-fold domains"/>
    <property type="match status" value="1"/>
</dbReference>
<evidence type="ECO:0000256" key="2">
    <source>
        <dbReference type="ARBA" id="ARBA00023002"/>
    </source>
</evidence>
<feature type="compositionally biased region" description="Basic and acidic residues" evidence="4">
    <location>
        <begin position="267"/>
        <end position="276"/>
    </location>
</feature>
<reference evidence="6 7" key="1">
    <citation type="submission" date="2019-03" db="EMBL/GenBank/DDBJ databases">
        <title>Draft genome sequences of novel Actinobacteria.</title>
        <authorList>
            <person name="Sahin N."/>
            <person name="Ay H."/>
            <person name="Saygin H."/>
        </authorList>
    </citation>
    <scope>NUCLEOTIDE SEQUENCE [LARGE SCALE GENOMIC DNA]</scope>
    <source>
        <strain evidence="6 7">CH32</strain>
    </source>
</reference>
<evidence type="ECO:0000259" key="5">
    <source>
        <dbReference type="SMART" id="SM00822"/>
    </source>
</evidence>
<keyword evidence="2" id="KW-0560">Oxidoreductase</keyword>
<dbReference type="OrthoDB" id="5242868at2"/>
<name>A0A4R4Z3R1_9ACTN</name>
<comment type="caution">
    <text evidence="6">The sequence shown here is derived from an EMBL/GenBank/DDBJ whole genome shotgun (WGS) entry which is preliminary data.</text>
</comment>
<dbReference type="Pfam" id="PF00106">
    <property type="entry name" value="adh_short"/>
    <property type="match status" value="1"/>
</dbReference>
<dbReference type="FunFam" id="3.40.50.720:FF:000084">
    <property type="entry name" value="Short-chain dehydrogenase reductase"/>
    <property type="match status" value="1"/>
</dbReference>
<dbReference type="InterPro" id="IPR020904">
    <property type="entry name" value="Sc_DH/Rdtase_CS"/>
</dbReference>
<protein>
    <submittedName>
        <fullName evidence="6">SDR family NAD(P)-dependent oxidoreductase</fullName>
    </submittedName>
</protein>
<proteinExistence type="inferred from homology"/>
<dbReference type="PANTHER" id="PTHR44196">
    <property type="entry name" value="DEHYDROGENASE/REDUCTASE SDR FAMILY MEMBER 7B"/>
    <property type="match status" value="1"/>
</dbReference>
<dbReference type="EMBL" id="SMKQ01000018">
    <property type="protein sequence ID" value="TDD52060.1"/>
    <property type="molecule type" value="Genomic_DNA"/>
</dbReference>
<dbReference type="InterPro" id="IPR057326">
    <property type="entry name" value="KR_dom"/>
</dbReference>
<evidence type="ECO:0000313" key="7">
    <source>
        <dbReference type="Proteomes" id="UP000295302"/>
    </source>
</evidence>
<dbReference type="InterPro" id="IPR002347">
    <property type="entry name" value="SDR_fam"/>
</dbReference>
<gene>
    <name evidence="6" type="ORF">E1286_09540</name>
</gene>
<dbReference type="PRINTS" id="PR00081">
    <property type="entry name" value="GDHRDH"/>
</dbReference>
<dbReference type="GO" id="GO:0016491">
    <property type="term" value="F:oxidoreductase activity"/>
    <property type="evidence" value="ECO:0007669"/>
    <property type="project" value="UniProtKB-KW"/>
</dbReference>
<dbReference type="PRINTS" id="PR00080">
    <property type="entry name" value="SDRFAMILY"/>
</dbReference>
<dbReference type="Gene3D" id="3.40.50.720">
    <property type="entry name" value="NAD(P)-binding Rossmann-like Domain"/>
    <property type="match status" value="1"/>
</dbReference>
<evidence type="ECO:0000256" key="3">
    <source>
        <dbReference type="RuleBase" id="RU000363"/>
    </source>
</evidence>
<evidence type="ECO:0000256" key="1">
    <source>
        <dbReference type="ARBA" id="ARBA00006484"/>
    </source>
</evidence>
<dbReference type="InterPro" id="IPR036291">
    <property type="entry name" value="NAD(P)-bd_dom_sf"/>
</dbReference>
<comment type="similarity">
    <text evidence="1 3">Belongs to the short-chain dehydrogenases/reductases (SDR) family.</text>
</comment>
<feature type="region of interest" description="Disordered" evidence="4">
    <location>
        <begin position="267"/>
        <end position="297"/>
    </location>
</feature>
<organism evidence="6 7">
    <name type="scientific">Nonomuraea terrae</name>
    <dbReference type="NCBI Taxonomy" id="2530383"/>
    <lineage>
        <taxon>Bacteria</taxon>
        <taxon>Bacillati</taxon>
        <taxon>Actinomycetota</taxon>
        <taxon>Actinomycetes</taxon>
        <taxon>Streptosporangiales</taxon>
        <taxon>Streptosporangiaceae</taxon>
        <taxon>Nonomuraea</taxon>
    </lineage>
</organism>
<accession>A0A4R4Z3R1</accession>
<dbReference type="Proteomes" id="UP000295302">
    <property type="component" value="Unassembled WGS sequence"/>
</dbReference>
<dbReference type="AlphaFoldDB" id="A0A4R4Z3R1"/>
<dbReference type="NCBIfam" id="NF005495">
    <property type="entry name" value="PRK07109.1"/>
    <property type="match status" value="1"/>
</dbReference>
<dbReference type="PROSITE" id="PS00061">
    <property type="entry name" value="ADH_SHORT"/>
    <property type="match status" value="1"/>
</dbReference>